<dbReference type="PROSITE" id="PS50191">
    <property type="entry name" value="CRAL_TRIO"/>
    <property type="match status" value="1"/>
</dbReference>
<protein>
    <submittedName>
        <fullName evidence="5">Tyrosine-protein phosphatase non-receptor type 9</fullName>
    </submittedName>
</protein>
<gene>
    <name evidence="5" type="ORF">EAG_13850</name>
</gene>
<dbReference type="Pfam" id="PF00102">
    <property type="entry name" value="Y_phosphatase"/>
    <property type="match status" value="2"/>
</dbReference>
<sequence>MAATLTVEQEQATKEFIEAVNKCRAGRRAGPVSWSTALKFLAARKFEVQRALALYEQHEAIRRREGLAILHPTQEPLLSELRTEKFTVLPSRDATGAAIAIFTAHLHLPQNTTHQTTLQGVVYQLDAALESAETQKHGLIFIYDMSDSKYQNFDYDLSQKILTLLKLASILTDQLYKVLHEFFVKIDASVGSKPQLRDTGRQYVTGCCTSAAGDKKRISRKGCRWRKEGVACRTDDGACVPSLGITVATLAGGYPAKLKKVLIVTAPLWFKAPFKILRLFVREKLRDRVFTVSIPQLTLHIPRESLPHRLGGTLEIQHEAWLLHCLKSMTNRGGGELCEVAPRVDTPTSPTTKEDMVHQNLSETATHSTPASPIIDKNKQMKNGVSNIADIEITTANSEIVWSGTDEAPSPVQAPSSASSGFSDDDSLHGEPSGFQSFTMEQLVADLKARGRAGLIAEYAEIRQRPPDGSFNNAKLKSNQSKNRYTDVLCYDHSRVCLSQVDGDATSDYINANFVDGYKQKNAFISTQGPLPKTCGDFWRMVWEQQTLVIVMTTRVVERGRTKCTQYWNPEPGYDVQVGGFTITTLEVDKNRDYTISMLLITNTKFLSLVRQQQSKLLASRGDTWAGHPRGPPIVVHCSAGIGRTGTFCTLDICISRLEDTGTVDIRGTVEKIRAQRAYSIQMPDQYFFCHVALVEYACSKGLLSVQNVSVLSPSIEEDSD</sequence>
<dbReference type="STRING" id="104421.E2AVI4"/>
<name>E2AVI4_CAMFO</name>
<evidence type="ECO:0000313" key="5">
    <source>
        <dbReference type="EMBL" id="EFN62535.1"/>
    </source>
</evidence>
<dbReference type="SMART" id="SM00194">
    <property type="entry name" value="PTPc"/>
    <property type="match status" value="1"/>
</dbReference>
<dbReference type="InterPro" id="IPR000387">
    <property type="entry name" value="Tyr_Pase_dom"/>
</dbReference>
<dbReference type="Proteomes" id="UP000000311">
    <property type="component" value="Unassembled WGS sequence"/>
</dbReference>
<dbReference type="InParanoid" id="E2AVI4"/>
<dbReference type="PANTHER" id="PTHR19134">
    <property type="entry name" value="RECEPTOR-TYPE TYROSINE-PROTEIN PHOSPHATASE"/>
    <property type="match status" value="1"/>
</dbReference>
<dbReference type="PANTHER" id="PTHR19134:SF534">
    <property type="entry name" value="LD27988P"/>
    <property type="match status" value="1"/>
</dbReference>
<evidence type="ECO:0000259" key="2">
    <source>
        <dbReference type="PROSITE" id="PS50055"/>
    </source>
</evidence>
<dbReference type="SUPFAM" id="SSF52087">
    <property type="entry name" value="CRAL/TRIO domain"/>
    <property type="match status" value="2"/>
</dbReference>
<reference evidence="5 6" key="1">
    <citation type="journal article" date="2010" name="Science">
        <title>Genomic comparison of the ants Camponotus floridanus and Harpegnathos saltator.</title>
        <authorList>
            <person name="Bonasio R."/>
            <person name="Zhang G."/>
            <person name="Ye C."/>
            <person name="Mutti N.S."/>
            <person name="Fang X."/>
            <person name="Qin N."/>
            <person name="Donahue G."/>
            <person name="Yang P."/>
            <person name="Li Q."/>
            <person name="Li C."/>
            <person name="Zhang P."/>
            <person name="Huang Z."/>
            <person name="Berger S.L."/>
            <person name="Reinberg D."/>
            <person name="Wang J."/>
            <person name="Liebig J."/>
        </authorList>
    </citation>
    <scope>NUCLEOTIDE SEQUENCE [LARGE SCALE GENOMIC DNA]</scope>
    <source>
        <strain evidence="6">C129</strain>
    </source>
</reference>
<feature type="domain" description="Tyrosine specific protein phosphatases" evidence="3">
    <location>
        <begin position="604"/>
        <end position="688"/>
    </location>
</feature>
<dbReference type="InterPro" id="IPR036273">
    <property type="entry name" value="CRAL/TRIO_N_dom_sf"/>
</dbReference>
<proteinExistence type="predicted"/>
<feature type="compositionally biased region" description="Low complexity" evidence="1">
    <location>
        <begin position="408"/>
        <end position="422"/>
    </location>
</feature>
<accession>E2AVI4</accession>
<dbReference type="PROSITE" id="PS00383">
    <property type="entry name" value="TYR_PHOSPHATASE_1"/>
    <property type="match status" value="1"/>
</dbReference>
<dbReference type="EMBL" id="GL443122">
    <property type="protein sequence ID" value="EFN62535.1"/>
    <property type="molecule type" value="Genomic_DNA"/>
</dbReference>
<dbReference type="Pfam" id="PF00650">
    <property type="entry name" value="CRAL_TRIO"/>
    <property type="match status" value="2"/>
</dbReference>
<dbReference type="PROSITE" id="PS50055">
    <property type="entry name" value="TYR_PHOSPHATASE_PTP"/>
    <property type="match status" value="1"/>
</dbReference>
<dbReference type="OrthoDB" id="10051650at2759"/>
<dbReference type="OMA" id="DLASWNF"/>
<dbReference type="SUPFAM" id="SSF52799">
    <property type="entry name" value="(Phosphotyrosine protein) phosphatases II"/>
    <property type="match status" value="1"/>
</dbReference>
<dbReference type="Gene3D" id="1.10.8.20">
    <property type="entry name" value="N-terminal domain of phosphatidylinositol transfer protein sec14p"/>
    <property type="match status" value="1"/>
</dbReference>
<keyword evidence="5" id="KW-0675">Receptor</keyword>
<feature type="domain" description="Tyrosine-protein phosphatase" evidence="2">
    <location>
        <begin position="455"/>
        <end position="697"/>
    </location>
</feature>
<keyword evidence="6" id="KW-1185">Reference proteome</keyword>
<dbReference type="CDD" id="cd00170">
    <property type="entry name" value="SEC14"/>
    <property type="match status" value="1"/>
</dbReference>
<feature type="region of interest" description="Disordered" evidence="1">
    <location>
        <begin position="404"/>
        <end position="434"/>
    </location>
</feature>
<evidence type="ECO:0000256" key="1">
    <source>
        <dbReference type="SAM" id="MobiDB-lite"/>
    </source>
</evidence>
<dbReference type="InterPro" id="IPR001251">
    <property type="entry name" value="CRAL-TRIO_dom"/>
</dbReference>
<dbReference type="FunCoup" id="E2AVI4">
    <property type="interactions" value="853"/>
</dbReference>
<dbReference type="PRINTS" id="PR00700">
    <property type="entry name" value="PRTYPHPHTASE"/>
</dbReference>
<dbReference type="GO" id="GO:0009653">
    <property type="term" value="P:anatomical structure morphogenesis"/>
    <property type="evidence" value="ECO:0007669"/>
    <property type="project" value="UniProtKB-ARBA"/>
</dbReference>
<dbReference type="GO" id="GO:0004725">
    <property type="term" value="F:protein tyrosine phosphatase activity"/>
    <property type="evidence" value="ECO:0007669"/>
    <property type="project" value="InterPro"/>
</dbReference>
<dbReference type="Gene3D" id="3.90.190.10">
    <property type="entry name" value="Protein tyrosine phosphatase superfamily"/>
    <property type="match status" value="2"/>
</dbReference>
<dbReference type="SUPFAM" id="SSF46938">
    <property type="entry name" value="CRAL/TRIO N-terminal domain"/>
    <property type="match status" value="1"/>
</dbReference>
<feature type="domain" description="CRAL-TRIO" evidence="4">
    <location>
        <begin position="74"/>
        <end position="318"/>
    </location>
</feature>
<organism evidence="6">
    <name type="scientific">Camponotus floridanus</name>
    <name type="common">Florida carpenter ant</name>
    <dbReference type="NCBI Taxonomy" id="104421"/>
    <lineage>
        <taxon>Eukaryota</taxon>
        <taxon>Metazoa</taxon>
        <taxon>Ecdysozoa</taxon>
        <taxon>Arthropoda</taxon>
        <taxon>Hexapoda</taxon>
        <taxon>Insecta</taxon>
        <taxon>Pterygota</taxon>
        <taxon>Neoptera</taxon>
        <taxon>Endopterygota</taxon>
        <taxon>Hymenoptera</taxon>
        <taxon>Apocrita</taxon>
        <taxon>Aculeata</taxon>
        <taxon>Formicoidea</taxon>
        <taxon>Formicidae</taxon>
        <taxon>Formicinae</taxon>
        <taxon>Camponotus</taxon>
    </lineage>
</organism>
<dbReference type="InterPro" id="IPR011074">
    <property type="entry name" value="CRAL/TRIO_N_dom"/>
</dbReference>
<dbReference type="InterPro" id="IPR029021">
    <property type="entry name" value="Prot-tyrosine_phosphatase-like"/>
</dbReference>
<dbReference type="AlphaFoldDB" id="E2AVI4"/>
<dbReference type="InterPro" id="IPR003595">
    <property type="entry name" value="Tyr_Pase_cat"/>
</dbReference>
<evidence type="ECO:0000313" key="6">
    <source>
        <dbReference type="Proteomes" id="UP000000311"/>
    </source>
</evidence>
<dbReference type="InterPro" id="IPR016130">
    <property type="entry name" value="Tyr_Pase_AS"/>
</dbReference>
<dbReference type="SMART" id="SM00404">
    <property type="entry name" value="PTPc_motif"/>
    <property type="match status" value="1"/>
</dbReference>
<dbReference type="GO" id="GO:0048666">
    <property type="term" value="P:neuron development"/>
    <property type="evidence" value="ECO:0007669"/>
    <property type="project" value="UniProtKB-ARBA"/>
</dbReference>
<dbReference type="InterPro" id="IPR000242">
    <property type="entry name" value="PTP_cat"/>
</dbReference>
<dbReference type="InterPro" id="IPR050348">
    <property type="entry name" value="Protein-Tyr_Phosphatase"/>
</dbReference>
<dbReference type="SMART" id="SM01100">
    <property type="entry name" value="CRAL_TRIO_N"/>
    <property type="match status" value="1"/>
</dbReference>
<evidence type="ECO:0000259" key="3">
    <source>
        <dbReference type="PROSITE" id="PS50056"/>
    </source>
</evidence>
<dbReference type="PROSITE" id="PS50056">
    <property type="entry name" value="TYR_PHOSPHATASE_2"/>
    <property type="match status" value="1"/>
</dbReference>
<evidence type="ECO:0000259" key="4">
    <source>
        <dbReference type="PROSITE" id="PS50191"/>
    </source>
</evidence>
<dbReference type="InterPro" id="IPR036865">
    <property type="entry name" value="CRAL-TRIO_dom_sf"/>
</dbReference>
<dbReference type="Gene3D" id="3.40.525.10">
    <property type="entry name" value="CRAL-TRIO lipid binding domain"/>
    <property type="match status" value="2"/>
</dbReference>